<comment type="caution">
    <text evidence="1">The sequence shown here is derived from an EMBL/GenBank/DDBJ whole genome shotgun (WGS) entry which is preliminary data.</text>
</comment>
<dbReference type="Proteomes" id="UP000813461">
    <property type="component" value="Unassembled WGS sequence"/>
</dbReference>
<dbReference type="OrthoDB" id="5279008at2759"/>
<evidence type="ECO:0000313" key="2">
    <source>
        <dbReference type="Proteomes" id="UP000813461"/>
    </source>
</evidence>
<dbReference type="SUPFAM" id="SSF52047">
    <property type="entry name" value="RNI-like"/>
    <property type="match status" value="1"/>
</dbReference>
<proteinExistence type="predicted"/>
<organism evidence="1 2">
    <name type="scientific">Paraphoma chrysanthemicola</name>
    <dbReference type="NCBI Taxonomy" id="798071"/>
    <lineage>
        <taxon>Eukaryota</taxon>
        <taxon>Fungi</taxon>
        <taxon>Dikarya</taxon>
        <taxon>Ascomycota</taxon>
        <taxon>Pezizomycotina</taxon>
        <taxon>Dothideomycetes</taxon>
        <taxon>Pleosporomycetidae</taxon>
        <taxon>Pleosporales</taxon>
        <taxon>Pleosporineae</taxon>
        <taxon>Phaeosphaeriaceae</taxon>
        <taxon>Paraphoma</taxon>
    </lineage>
</organism>
<dbReference type="SUPFAM" id="SSF81383">
    <property type="entry name" value="F-box domain"/>
    <property type="match status" value="1"/>
</dbReference>
<sequence>MVLTRNRLARTQETTKPFRILDLPAELVLQVFDSLAKNDGSSILAARSACRTLRDHSFVAFGTSFFEHVVVILHPISLTALLEIAKHDQLSKFVKTLTVSGERIGGVINVRGQENEDTLKEQQTSMENSKMDVLVLTEVLRNLGSVEVIRIGNHWYHFDRETYDAVRCGRKYIIDHGREWHEEDELYQSVDRAFGVTLTSLKSAGGAGKIRLQLEIPIADELDYYANYFDPNSRDWIEAFSNRVQTVRLRRHVACPWAQDLLRSMRNLTVLALEFSDETIDLPKSISGALFVWTQLRVLQLEDSDCHDTIIPFLNLHKTTLTEINFNAVRLTSGTWKDVFPILTSMPKLEGLTLSSLVQQTSSHLCHCFNKYYDATSSKSWALFIHDHAKITEAAQAVSYSYRTLELRSDGSHTVDLRLANAVINGLVELGTSLCGWLALA</sequence>
<keyword evidence="2" id="KW-1185">Reference proteome</keyword>
<evidence type="ECO:0008006" key="3">
    <source>
        <dbReference type="Google" id="ProtNLM"/>
    </source>
</evidence>
<name>A0A8K0W211_9PLEO</name>
<dbReference type="InterPro" id="IPR032675">
    <property type="entry name" value="LRR_dom_sf"/>
</dbReference>
<dbReference type="EMBL" id="JAGMVJ010000004">
    <property type="protein sequence ID" value="KAH7091296.1"/>
    <property type="molecule type" value="Genomic_DNA"/>
</dbReference>
<accession>A0A8K0W211</accession>
<protein>
    <recommendedName>
        <fullName evidence="3">F-box domain-containing protein</fullName>
    </recommendedName>
</protein>
<reference evidence="1" key="1">
    <citation type="journal article" date="2021" name="Nat. Commun.">
        <title>Genetic determinants of endophytism in the Arabidopsis root mycobiome.</title>
        <authorList>
            <person name="Mesny F."/>
            <person name="Miyauchi S."/>
            <person name="Thiergart T."/>
            <person name="Pickel B."/>
            <person name="Atanasova L."/>
            <person name="Karlsson M."/>
            <person name="Huettel B."/>
            <person name="Barry K.W."/>
            <person name="Haridas S."/>
            <person name="Chen C."/>
            <person name="Bauer D."/>
            <person name="Andreopoulos W."/>
            <person name="Pangilinan J."/>
            <person name="LaButti K."/>
            <person name="Riley R."/>
            <person name="Lipzen A."/>
            <person name="Clum A."/>
            <person name="Drula E."/>
            <person name="Henrissat B."/>
            <person name="Kohler A."/>
            <person name="Grigoriev I.V."/>
            <person name="Martin F.M."/>
            <person name="Hacquard S."/>
        </authorList>
    </citation>
    <scope>NUCLEOTIDE SEQUENCE</scope>
    <source>
        <strain evidence="1">MPI-SDFR-AT-0120</strain>
    </source>
</reference>
<evidence type="ECO:0000313" key="1">
    <source>
        <dbReference type="EMBL" id="KAH7091296.1"/>
    </source>
</evidence>
<dbReference type="Gene3D" id="3.80.10.10">
    <property type="entry name" value="Ribonuclease Inhibitor"/>
    <property type="match status" value="1"/>
</dbReference>
<dbReference type="AlphaFoldDB" id="A0A8K0W211"/>
<gene>
    <name evidence="1" type="ORF">FB567DRAFT_271313</name>
</gene>
<dbReference type="InterPro" id="IPR036047">
    <property type="entry name" value="F-box-like_dom_sf"/>
</dbReference>